<name>A0A8T2XMT8_POPDE</name>
<keyword evidence="2" id="KW-1185">Reference proteome</keyword>
<evidence type="ECO:0000313" key="1">
    <source>
        <dbReference type="EMBL" id="KAH8494855.1"/>
    </source>
</evidence>
<protein>
    <submittedName>
        <fullName evidence="1">Uncharacterized protein</fullName>
    </submittedName>
</protein>
<comment type="caution">
    <text evidence="1">The sequence shown here is derived from an EMBL/GenBank/DDBJ whole genome shotgun (WGS) entry which is preliminary data.</text>
</comment>
<gene>
    <name evidence="1" type="ORF">H0E87_021315</name>
</gene>
<reference evidence="1" key="1">
    <citation type="journal article" date="2021" name="J. Hered.">
        <title>Genome Assembly of Salicaceae Populus deltoides (Eastern Cottonwood) I-69 Based on Nanopore Sequencing and Hi-C Technologies.</title>
        <authorList>
            <person name="Bai S."/>
            <person name="Wu H."/>
            <person name="Zhang J."/>
            <person name="Pan Z."/>
            <person name="Zhao W."/>
            <person name="Li Z."/>
            <person name="Tong C."/>
        </authorList>
    </citation>
    <scope>NUCLEOTIDE SEQUENCE</scope>
    <source>
        <tissue evidence="1">Leaf</tissue>
    </source>
</reference>
<accession>A0A8T2XMT8</accession>
<dbReference type="Proteomes" id="UP000807159">
    <property type="component" value="Chromosome 11"/>
</dbReference>
<dbReference type="AlphaFoldDB" id="A0A8T2XMT8"/>
<dbReference type="EMBL" id="JACEGQ020000011">
    <property type="protein sequence ID" value="KAH8494855.1"/>
    <property type="molecule type" value="Genomic_DNA"/>
</dbReference>
<proteinExistence type="predicted"/>
<sequence>MLDRRGSVLDGSIVAGERMVDRCDYGSFKMDSEQCLNFWLSPRPLCILRKRGGKRHRPARANRSSPFALFAATRFHSLWSLLCMSSALHPSNSSGGGKGRDRLTLDDLAAVLCPMLCPPVNIVGDAVLTFFFSFTSGWRLCWVQDGGEGGWEVGLVVGGARSGLLAVEPDPIFVWM</sequence>
<organism evidence="1 2">
    <name type="scientific">Populus deltoides</name>
    <name type="common">Eastern poplar</name>
    <name type="synonym">Eastern cottonwood</name>
    <dbReference type="NCBI Taxonomy" id="3696"/>
    <lineage>
        <taxon>Eukaryota</taxon>
        <taxon>Viridiplantae</taxon>
        <taxon>Streptophyta</taxon>
        <taxon>Embryophyta</taxon>
        <taxon>Tracheophyta</taxon>
        <taxon>Spermatophyta</taxon>
        <taxon>Magnoliopsida</taxon>
        <taxon>eudicotyledons</taxon>
        <taxon>Gunneridae</taxon>
        <taxon>Pentapetalae</taxon>
        <taxon>rosids</taxon>
        <taxon>fabids</taxon>
        <taxon>Malpighiales</taxon>
        <taxon>Salicaceae</taxon>
        <taxon>Saliceae</taxon>
        <taxon>Populus</taxon>
    </lineage>
</organism>
<evidence type="ECO:0000313" key="2">
    <source>
        <dbReference type="Proteomes" id="UP000807159"/>
    </source>
</evidence>